<name>A0A8S1P0X9_PARPR</name>
<protein>
    <recommendedName>
        <fullName evidence="3">DNA/RNA-binding protein Alba-like domain-containing protein</fullName>
    </recommendedName>
</protein>
<evidence type="ECO:0008006" key="3">
    <source>
        <dbReference type="Google" id="ProtNLM"/>
    </source>
</evidence>
<accession>A0A8S1P0X9</accession>
<dbReference type="EMBL" id="CAJJDM010000103">
    <property type="protein sequence ID" value="CAD8096183.1"/>
    <property type="molecule type" value="Genomic_DNA"/>
</dbReference>
<evidence type="ECO:0000313" key="2">
    <source>
        <dbReference type="Proteomes" id="UP000688137"/>
    </source>
</evidence>
<sequence length="206" mass="23958">MQTLMAHQIQIKGSSRNIDTLELTNYLCQAVLKLRDRNNQQQAIELLGTAGAIPTCILITEIITKNISGLSQITSFEQDNINDDQESPSIGIKIKLTYNPTEVEMNQPGYQQKSVDQNNKNNNWDDLYQFIMMYSNDLSKFKNHDQKRQLFNRKSINQFQSQVQKQQVINLTNQNNYDQRTFVYNSNLERNDVNRSTMKTRGNSRK</sequence>
<dbReference type="OMA" id="DPLKQHN"/>
<evidence type="ECO:0000313" key="1">
    <source>
        <dbReference type="EMBL" id="CAD8096183.1"/>
    </source>
</evidence>
<keyword evidence="2" id="KW-1185">Reference proteome</keyword>
<reference evidence="1" key="1">
    <citation type="submission" date="2021-01" db="EMBL/GenBank/DDBJ databases">
        <authorList>
            <consortium name="Genoscope - CEA"/>
            <person name="William W."/>
        </authorList>
    </citation>
    <scope>NUCLEOTIDE SEQUENCE</scope>
</reference>
<gene>
    <name evidence="1" type="ORF">PPRIM_AZ9-3.1.T1000144</name>
</gene>
<proteinExistence type="predicted"/>
<organism evidence="1 2">
    <name type="scientific">Paramecium primaurelia</name>
    <dbReference type="NCBI Taxonomy" id="5886"/>
    <lineage>
        <taxon>Eukaryota</taxon>
        <taxon>Sar</taxon>
        <taxon>Alveolata</taxon>
        <taxon>Ciliophora</taxon>
        <taxon>Intramacronucleata</taxon>
        <taxon>Oligohymenophorea</taxon>
        <taxon>Peniculida</taxon>
        <taxon>Parameciidae</taxon>
        <taxon>Paramecium</taxon>
    </lineage>
</organism>
<dbReference type="Proteomes" id="UP000688137">
    <property type="component" value="Unassembled WGS sequence"/>
</dbReference>
<dbReference type="AlphaFoldDB" id="A0A8S1P0X9"/>
<comment type="caution">
    <text evidence="1">The sequence shown here is derived from an EMBL/GenBank/DDBJ whole genome shotgun (WGS) entry which is preliminary data.</text>
</comment>